<dbReference type="EMBL" id="WKKY01001395">
    <property type="protein sequence ID" value="MSE22683.1"/>
    <property type="molecule type" value="Genomic_DNA"/>
</dbReference>
<dbReference type="InterPro" id="IPR029058">
    <property type="entry name" value="AB_hydrolase_fold"/>
</dbReference>
<dbReference type="GO" id="GO:0016787">
    <property type="term" value="F:hydrolase activity"/>
    <property type="evidence" value="ECO:0007669"/>
    <property type="project" value="UniProtKB-KW"/>
</dbReference>
<feature type="non-terminal residue" evidence="1">
    <location>
        <position position="1"/>
    </location>
</feature>
<dbReference type="InterPro" id="IPR010315">
    <property type="entry name" value="DUF915_hydro-like"/>
</dbReference>
<dbReference type="Proteomes" id="UP000491237">
    <property type="component" value="Unassembled WGS sequence"/>
</dbReference>
<keyword evidence="1" id="KW-0378">Hydrolase</keyword>
<accession>A0A844EQ40</accession>
<evidence type="ECO:0000313" key="1">
    <source>
        <dbReference type="EMBL" id="MSE22683.1"/>
    </source>
</evidence>
<evidence type="ECO:0000313" key="2">
    <source>
        <dbReference type="Proteomes" id="UP000491237"/>
    </source>
</evidence>
<dbReference type="Gene3D" id="3.40.50.1820">
    <property type="entry name" value="alpha/beta hydrolase"/>
    <property type="match status" value="1"/>
</dbReference>
<feature type="non-terminal residue" evidence="1">
    <location>
        <position position="92"/>
    </location>
</feature>
<gene>
    <name evidence="1" type="ORF">GKC44_15920</name>
</gene>
<protein>
    <submittedName>
        <fullName evidence="1">Alpha/beta hydrolase</fullName>
    </submittedName>
</protein>
<dbReference type="Pfam" id="PF06028">
    <property type="entry name" value="DUF915"/>
    <property type="match status" value="1"/>
</dbReference>
<organism evidence="1 2">
    <name type="scientific">Lentilactobacillus parabuchneri</name>
    <dbReference type="NCBI Taxonomy" id="152331"/>
    <lineage>
        <taxon>Bacteria</taxon>
        <taxon>Bacillati</taxon>
        <taxon>Bacillota</taxon>
        <taxon>Bacilli</taxon>
        <taxon>Lactobacillales</taxon>
        <taxon>Lactobacillaceae</taxon>
        <taxon>Lentilactobacillus</taxon>
    </lineage>
</organism>
<dbReference type="AlphaFoldDB" id="A0A844EQ40"/>
<proteinExistence type="predicted"/>
<comment type="caution">
    <text evidence="1">The sequence shown here is derived from an EMBL/GenBank/DDBJ whole genome shotgun (WGS) entry which is preliminary data.</text>
</comment>
<name>A0A844EQ40_9LACO</name>
<sequence length="92" mass="10530">LLALLVGLDFYKLIRVSAHWRPRTRLYTKQPTLFIHGYRGNRYSFGHLLWRLQKAGIAKKSMVIWVGKDGQLHVSGDAVLQANNPTIQVLFA</sequence>
<reference evidence="1 2" key="1">
    <citation type="submission" date="2019-11" db="EMBL/GenBank/DDBJ databases">
        <title>Draft Genome Sequence of Plant Growth-Promoting Rhizosphere-Associated Bacteria.</title>
        <authorList>
            <person name="Vasilyev I.Y."/>
            <person name="Radchenko V."/>
            <person name="Ilnitskaya E.V."/>
        </authorList>
    </citation>
    <scope>NUCLEOTIDE SEQUENCE [LARGE SCALE GENOMIC DNA]</scope>
    <source>
        <strain evidence="1 2">VRA_07sq_f</strain>
    </source>
</reference>